<dbReference type="EMBL" id="CAKMRJ010000001">
    <property type="protein sequence ID" value="CAH1414096.1"/>
    <property type="molecule type" value="Genomic_DNA"/>
</dbReference>
<organism evidence="1 2">
    <name type="scientific">Lactuca virosa</name>
    <dbReference type="NCBI Taxonomy" id="75947"/>
    <lineage>
        <taxon>Eukaryota</taxon>
        <taxon>Viridiplantae</taxon>
        <taxon>Streptophyta</taxon>
        <taxon>Embryophyta</taxon>
        <taxon>Tracheophyta</taxon>
        <taxon>Spermatophyta</taxon>
        <taxon>Magnoliopsida</taxon>
        <taxon>eudicotyledons</taxon>
        <taxon>Gunneridae</taxon>
        <taxon>Pentapetalae</taxon>
        <taxon>asterids</taxon>
        <taxon>campanulids</taxon>
        <taxon>Asterales</taxon>
        <taxon>Asteraceae</taxon>
        <taxon>Cichorioideae</taxon>
        <taxon>Cichorieae</taxon>
        <taxon>Lactucinae</taxon>
        <taxon>Lactuca</taxon>
    </lineage>
</organism>
<name>A0AAU9LH49_9ASTR</name>
<gene>
    <name evidence="1" type="ORF">LVIROSA_LOCUS2027</name>
</gene>
<evidence type="ECO:0000313" key="1">
    <source>
        <dbReference type="EMBL" id="CAH1414096.1"/>
    </source>
</evidence>
<accession>A0AAU9LH49</accession>
<comment type="caution">
    <text evidence="1">The sequence shown here is derived from an EMBL/GenBank/DDBJ whole genome shotgun (WGS) entry which is preliminary data.</text>
</comment>
<reference evidence="1 2" key="1">
    <citation type="submission" date="2022-01" db="EMBL/GenBank/DDBJ databases">
        <authorList>
            <person name="Xiong W."/>
            <person name="Schranz E."/>
        </authorList>
    </citation>
    <scope>NUCLEOTIDE SEQUENCE [LARGE SCALE GENOMIC DNA]</scope>
</reference>
<evidence type="ECO:0000313" key="2">
    <source>
        <dbReference type="Proteomes" id="UP001157418"/>
    </source>
</evidence>
<protein>
    <submittedName>
        <fullName evidence="1">Uncharacterized protein</fullName>
    </submittedName>
</protein>
<keyword evidence="2" id="KW-1185">Reference proteome</keyword>
<proteinExistence type="predicted"/>
<sequence length="93" mass="10790">MNLTESLVCETAKLIFYFPFYFDDSNSCTIQRQISYSIGPIDFVCRSVYVINGWHPNIHIDTSTSPTKKRTILVWQSHFGLQSSVNFMNTQFL</sequence>
<dbReference type="Proteomes" id="UP001157418">
    <property type="component" value="Unassembled WGS sequence"/>
</dbReference>
<dbReference type="AlphaFoldDB" id="A0AAU9LH49"/>